<proteinExistence type="predicted"/>
<feature type="transmembrane region" description="Helical" evidence="1">
    <location>
        <begin position="16"/>
        <end position="41"/>
    </location>
</feature>
<keyword evidence="1" id="KW-0812">Transmembrane</keyword>
<gene>
    <name evidence="2" type="ORF">NW768_002553</name>
</gene>
<feature type="transmembrane region" description="Helical" evidence="1">
    <location>
        <begin position="204"/>
        <end position="222"/>
    </location>
</feature>
<evidence type="ECO:0000313" key="3">
    <source>
        <dbReference type="Proteomes" id="UP001152024"/>
    </source>
</evidence>
<feature type="transmembrane region" description="Helical" evidence="1">
    <location>
        <begin position="98"/>
        <end position="116"/>
    </location>
</feature>
<dbReference type="InterPro" id="IPR053018">
    <property type="entry name" value="Elsinochrome_Biosynth-Asso"/>
</dbReference>
<comment type="caution">
    <text evidence="2">The sequence shown here is derived from an EMBL/GenBank/DDBJ whole genome shotgun (WGS) entry which is preliminary data.</text>
</comment>
<organism evidence="2 3">
    <name type="scientific">Fusarium equiseti</name>
    <name type="common">Fusarium scirpi</name>
    <dbReference type="NCBI Taxonomy" id="61235"/>
    <lineage>
        <taxon>Eukaryota</taxon>
        <taxon>Fungi</taxon>
        <taxon>Dikarya</taxon>
        <taxon>Ascomycota</taxon>
        <taxon>Pezizomycotina</taxon>
        <taxon>Sordariomycetes</taxon>
        <taxon>Hypocreomycetidae</taxon>
        <taxon>Hypocreales</taxon>
        <taxon>Nectriaceae</taxon>
        <taxon>Fusarium</taxon>
        <taxon>Fusarium incarnatum-equiseti species complex</taxon>
    </lineage>
</organism>
<feature type="transmembrane region" description="Helical" evidence="1">
    <location>
        <begin position="122"/>
        <end position="142"/>
    </location>
</feature>
<feature type="transmembrane region" description="Helical" evidence="1">
    <location>
        <begin position="387"/>
        <end position="410"/>
    </location>
</feature>
<keyword evidence="1" id="KW-1133">Transmembrane helix</keyword>
<evidence type="ECO:0000256" key="1">
    <source>
        <dbReference type="SAM" id="Phobius"/>
    </source>
</evidence>
<accession>A0ABQ8RNP1</accession>
<dbReference type="Proteomes" id="UP001152024">
    <property type="component" value="Unassembled WGS sequence"/>
</dbReference>
<keyword evidence="1" id="KW-0472">Membrane</keyword>
<dbReference type="PANTHER" id="PTHR37577">
    <property type="entry name" value="INTEGRAL MEMBRANE PROTEIN"/>
    <property type="match status" value="1"/>
</dbReference>
<protein>
    <submittedName>
        <fullName evidence="2">Uncharacterized protein</fullName>
    </submittedName>
</protein>
<keyword evidence="3" id="KW-1185">Reference proteome</keyword>
<dbReference type="PANTHER" id="PTHR37577:SF1">
    <property type="entry name" value="INTEGRAL MEMBRANE PROTEIN"/>
    <property type="match status" value="1"/>
</dbReference>
<feature type="transmembrane region" description="Helical" evidence="1">
    <location>
        <begin position="154"/>
        <end position="173"/>
    </location>
</feature>
<name>A0ABQ8RNP1_FUSEQ</name>
<evidence type="ECO:0000313" key="2">
    <source>
        <dbReference type="EMBL" id="KAJ4138696.1"/>
    </source>
</evidence>
<dbReference type="EMBL" id="JAOQBH010000003">
    <property type="protein sequence ID" value="KAJ4138696.1"/>
    <property type="molecule type" value="Genomic_DNA"/>
</dbReference>
<sequence>MVDCNKTDDAEFDADIAGLGVLIAFLSTSLVAISTLVAAFVTLSVPSRLLNVGDAVMACGIRRFWRQNEDDPELQQVNTRNERIDAYKAFLHSTSDQILVSQVAILIAATIIQAEITIYSANIVIALGCLASTVHLGCFPFYVDRLRDHDVAKFLRAIMMTAGSGLLVFWLIVQLSNTWDMDSHVYFICVLTDYRLGGGDLLDSIWAIPVPFTILFGTYDIWQLLYKQSSRDNEAVGGDVQGLRRMSRSAESPPQQANDQDIEMQTLQTTLPQRLYEHCSGSSAITLSKIEQEALAICKILQVDGANASNSYDQLLWRLFRRNSGRRSIKAVRDQTLEDKRPSLLNKWLQIEALKVLIAKPKSRRSLKAHIYRIAERWAYHQCRGSFVWRILWLWSGNVYGITVVFVSRYSTTNLEGDPDHWGFGQVVPLALLALPIFTAMEGHAGRTLIPYWEQVFNQQCPDYKRQIRAKAHDYEENARQPNAPVAAPPNSPIEIPQPTQDATAQYEDEAVQFVRELLHRRANDLGYPYLYDWVRGVALEEQPTLQAAAGCQVVFMFLITTLLGVSMAIGLSTLISVVLPILALMIIRRVAGLVFISDAVTGLPRILDKLGGGDTNELVEVGDYAQHMMAAQAVGEMQQDEEDNR</sequence>
<feature type="transmembrane region" description="Helical" evidence="1">
    <location>
        <begin position="570"/>
        <end position="588"/>
    </location>
</feature>
<feature type="transmembrane region" description="Helical" evidence="1">
    <location>
        <begin position="422"/>
        <end position="441"/>
    </location>
</feature>
<reference evidence="2" key="1">
    <citation type="submission" date="2022-09" db="EMBL/GenBank/DDBJ databases">
        <title>Fusarium specimens isolated from Avocado Roots.</title>
        <authorList>
            <person name="Stajich J."/>
            <person name="Roper C."/>
            <person name="Heimlech-Rivalta G."/>
        </authorList>
    </citation>
    <scope>NUCLEOTIDE SEQUENCE</scope>
    <source>
        <strain evidence="2">CF00095</strain>
    </source>
</reference>